<dbReference type="InterPro" id="IPR029069">
    <property type="entry name" value="HotDog_dom_sf"/>
</dbReference>
<evidence type="ECO:0000256" key="3">
    <source>
        <dbReference type="PROSITE-ProRule" id="PRU01106"/>
    </source>
</evidence>
<evidence type="ECO:0000313" key="7">
    <source>
        <dbReference type="Proteomes" id="UP000294360"/>
    </source>
</evidence>
<organism evidence="6 7">
    <name type="scientific">Methylocella tundrae</name>
    <dbReference type="NCBI Taxonomy" id="227605"/>
    <lineage>
        <taxon>Bacteria</taxon>
        <taxon>Pseudomonadati</taxon>
        <taxon>Pseudomonadota</taxon>
        <taxon>Alphaproteobacteria</taxon>
        <taxon>Hyphomicrobiales</taxon>
        <taxon>Beijerinckiaceae</taxon>
        <taxon>Methylocella</taxon>
    </lineage>
</organism>
<reference evidence="6 7" key="1">
    <citation type="submission" date="2019-03" db="EMBL/GenBank/DDBJ databases">
        <authorList>
            <person name="Kox A.R. M."/>
        </authorList>
    </citation>
    <scope>NUCLEOTIDE SEQUENCE [LARGE SCALE GENOMIC DNA]</scope>
    <source>
        <strain evidence="6">MTUNDRAET4 annotated genome</strain>
    </source>
</reference>
<protein>
    <submittedName>
        <fullName evidence="6">Putative enzyme</fullName>
        <ecNumber evidence="6">3.1.2.-</ecNumber>
    </submittedName>
</protein>
<dbReference type="InterPro" id="IPR033120">
    <property type="entry name" value="HOTDOG_ACOT"/>
</dbReference>
<sequence length="150" mass="16298">MTMADDAKPHSGGQPDPSEKPPADAPVIRAIAMPADTNPAGDIFGGWLMAQMDLAAGSVAARRARGRCATVTVEGMTFHSPVFVGDEVSLYARLMSEGRTSMRIKIEAWRRYREEEAVNKVTEAVFVFVAIGKDRRPTPLPPADDSNRIK</sequence>
<dbReference type="PANTHER" id="PTHR11049:SF5">
    <property type="entry name" value="ACYL-COA THIOESTER HYDROLASE YCIA"/>
    <property type="match status" value="1"/>
</dbReference>
<dbReference type="InterPro" id="IPR040170">
    <property type="entry name" value="Cytosol_ACT"/>
</dbReference>
<keyword evidence="2 3" id="KW-0378">Hydrolase</keyword>
<dbReference type="AlphaFoldDB" id="A0A4U8Z065"/>
<gene>
    <name evidence="6" type="ORF">MTUNDRAET4_0503</name>
</gene>
<dbReference type="PROSITE" id="PS51770">
    <property type="entry name" value="HOTDOG_ACOT"/>
    <property type="match status" value="1"/>
</dbReference>
<dbReference type="GO" id="GO:0005829">
    <property type="term" value="C:cytosol"/>
    <property type="evidence" value="ECO:0007669"/>
    <property type="project" value="TreeGrafter"/>
</dbReference>
<dbReference type="KEGG" id="mtun:MTUNDRAET4_0503"/>
<dbReference type="GO" id="GO:0052816">
    <property type="term" value="F:long-chain fatty acyl-CoA hydrolase activity"/>
    <property type="evidence" value="ECO:0007669"/>
    <property type="project" value="TreeGrafter"/>
</dbReference>
<name>A0A4U8Z065_METTU</name>
<dbReference type="SUPFAM" id="SSF54637">
    <property type="entry name" value="Thioesterase/thiol ester dehydrase-isomerase"/>
    <property type="match status" value="1"/>
</dbReference>
<feature type="region of interest" description="Disordered" evidence="4">
    <location>
        <begin position="1"/>
        <end position="24"/>
    </location>
</feature>
<evidence type="ECO:0000256" key="2">
    <source>
        <dbReference type="ARBA" id="ARBA00022801"/>
    </source>
</evidence>
<dbReference type="InterPro" id="IPR006683">
    <property type="entry name" value="Thioestr_dom"/>
</dbReference>
<dbReference type="GO" id="GO:0009062">
    <property type="term" value="P:fatty acid catabolic process"/>
    <property type="evidence" value="ECO:0007669"/>
    <property type="project" value="TreeGrafter"/>
</dbReference>
<comment type="similarity">
    <text evidence="1">Belongs to the acyl coenzyme A hydrolase family.</text>
</comment>
<dbReference type="PANTHER" id="PTHR11049">
    <property type="entry name" value="ACYL COENZYME A THIOESTER HYDROLASE"/>
    <property type="match status" value="1"/>
</dbReference>
<evidence type="ECO:0000256" key="4">
    <source>
        <dbReference type="SAM" id="MobiDB-lite"/>
    </source>
</evidence>
<dbReference type="EC" id="3.1.2.-" evidence="6"/>
<dbReference type="Pfam" id="PF03061">
    <property type="entry name" value="4HBT"/>
    <property type="match status" value="1"/>
</dbReference>
<dbReference type="EMBL" id="LR536450">
    <property type="protein sequence ID" value="VFU07396.1"/>
    <property type="molecule type" value="Genomic_DNA"/>
</dbReference>
<feature type="domain" description="HotDog ACOT-type" evidence="5">
    <location>
        <begin position="22"/>
        <end position="134"/>
    </location>
</feature>
<dbReference type="GO" id="GO:0006637">
    <property type="term" value="P:acyl-CoA metabolic process"/>
    <property type="evidence" value="ECO:0007669"/>
    <property type="project" value="TreeGrafter"/>
</dbReference>
<evidence type="ECO:0000256" key="1">
    <source>
        <dbReference type="ARBA" id="ARBA00010458"/>
    </source>
</evidence>
<accession>A0A4U8Z065</accession>
<dbReference type="Proteomes" id="UP000294360">
    <property type="component" value="Chromosome"/>
</dbReference>
<dbReference type="CDD" id="cd03442">
    <property type="entry name" value="BFIT_BACH"/>
    <property type="match status" value="1"/>
</dbReference>
<evidence type="ECO:0000259" key="5">
    <source>
        <dbReference type="PROSITE" id="PS51770"/>
    </source>
</evidence>
<evidence type="ECO:0000313" key="6">
    <source>
        <dbReference type="EMBL" id="VFU07396.1"/>
    </source>
</evidence>
<proteinExistence type="inferred from homology"/>
<dbReference type="Gene3D" id="3.10.129.10">
    <property type="entry name" value="Hotdog Thioesterase"/>
    <property type="match status" value="1"/>
</dbReference>